<evidence type="ECO:0000313" key="1">
    <source>
        <dbReference type="EMBL" id="MCY1074292.1"/>
    </source>
</evidence>
<gene>
    <name evidence="1" type="ORF">OV287_07320</name>
</gene>
<name>A0ABT3ZY23_9BACT</name>
<protein>
    <submittedName>
        <fullName evidence="1">Uncharacterized protein</fullName>
    </submittedName>
</protein>
<comment type="caution">
    <text evidence="1">The sequence shown here is derived from an EMBL/GenBank/DDBJ whole genome shotgun (WGS) entry which is preliminary data.</text>
</comment>
<organism evidence="1 2">
    <name type="scientific">Archangium lansingense</name>
    <dbReference type="NCBI Taxonomy" id="2995310"/>
    <lineage>
        <taxon>Bacteria</taxon>
        <taxon>Pseudomonadati</taxon>
        <taxon>Myxococcota</taxon>
        <taxon>Myxococcia</taxon>
        <taxon>Myxococcales</taxon>
        <taxon>Cystobacterineae</taxon>
        <taxon>Archangiaceae</taxon>
        <taxon>Archangium</taxon>
    </lineage>
</organism>
<sequence>MGRTAHRALKVALGFVAAALVLKSSWIAERLRGQVEAIATQ</sequence>
<dbReference type="EMBL" id="JAPNKA010000001">
    <property type="protein sequence ID" value="MCY1074292.1"/>
    <property type="molecule type" value="Genomic_DNA"/>
</dbReference>
<evidence type="ECO:0000313" key="2">
    <source>
        <dbReference type="Proteomes" id="UP001207654"/>
    </source>
</evidence>
<reference evidence="1 2" key="1">
    <citation type="submission" date="2022-11" db="EMBL/GenBank/DDBJ databases">
        <title>Minimal conservation of predation-associated metabolite biosynthetic gene clusters underscores biosynthetic potential of Myxococcota including descriptions for ten novel species: Archangium lansinium sp. nov., Myxococcus landrumus sp. nov., Nannocystis bai.</title>
        <authorList>
            <person name="Ahearne A."/>
            <person name="Stevens C."/>
            <person name="Phillips K."/>
        </authorList>
    </citation>
    <scope>NUCLEOTIDE SEQUENCE [LARGE SCALE GENOMIC DNA]</scope>
    <source>
        <strain evidence="1 2">MIWBW</strain>
    </source>
</reference>
<keyword evidence="2" id="KW-1185">Reference proteome</keyword>
<accession>A0ABT3ZY23</accession>
<dbReference type="RefSeq" id="WP_267533266.1">
    <property type="nucleotide sequence ID" value="NZ_JAPNKA010000001.1"/>
</dbReference>
<dbReference type="Proteomes" id="UP001207654">
    <property type="component" value="Unassembled WGS sequence"/>
</dbReference>
<proteinExistence type="predicted"/>